<evidence type="ECO:0000313" key="1">
    <source>
        <dbReference type="EMBL" id="EUA65643.1"/>
    </source>
</evidence>
<dbReference type="InterPro" id="IPR013078">
    <property type="entry name" value="His_Pase_superF_clade-1"/>
</dbReference>
<protein>
    <submittedName>
        <fullName evidence="1">Histidine phosphatase super family protein</fullName>
    </submittedName>
</protein>
<name>X8DD25_MYCXE</name>
<comment type="caution">
    <text evidence="1">The sequence shown here is derived from an EMBL/GenBank/DDBJ whole genome shotgun (WGS) entry which is preliminary data.</text>
</comment>
<dbReference type="PATRIC" id="fig|1299334.3.peg.2241"/>
<accession>X8DD25</accession>
<dbReference type="EMBL" id="JAOB01000026">
    <property type="protein sequence ID" value="EUA65643.1"/>
    <property type="molecule type" value="Genomic_DNA"/>
</dbReference>
<reference evidence="1" key="1">
    <citation type="submission" date="2014-01" db="EMBL/GenBank/DDBJ databases">
        <authorList>
            <person name="Brown-Elliot B."/>
            <person name="Wallace R."/>
            <person name="Lenaerts A."/>
            <person name="Ordway D."/>
            <person name="DeGroote M.A."/>
            <person name="Parker T."/>
            <person name="Sizemore C."/>
            <person name="Tallon L.J."/>
            <person name="Sadzewicz L.K."/>
            <person name="Sengamalay N."/>
            <person name="Fraser C.M."/>
            <person name="Hine E."/>
            <person name="Shefchek K.A."/>
            <person name="Das S.P."/>
            <person name="Tettelin H."/>
        </authorList>
    </citation>
    <scope>NUCLEOTIDE SEQUENCE [LARGE SCALE GENOMIC DNA]</scope>
    <source>
        <strain evidence="1">4042</strain>
    </source>
</reference>
<proteinExistence type="predicted"/>
<sequence length="135" mass="14273">MHRRYSGRGDPALTDLGWRQADAAARYLAQRGGISAVVTSPLQRCHDTATVAAKALGLDVGVDDDLIETDFGGWEGLTFAEAAERDRNCIAAGSATPAPHHPAGKASTRCTSECCGRATGSSPGTPARRCWWCRT</sequence>
<dbReference type="InterPro" id="IPR050275">
    <property type="entry name" value="PGM_Phosphatase"/>
</dbReference>
<dbReference type="Gene3D" id="3.40.50.1240">
    <property type="entry name" value="Phosphoglycerate mutase-like"/>
    <property type="match status" value="1"/>
</dbReference>
<dbReference type="PANTHER" id="PTHR48100">
    <property type="entry name" value="BROAD-SPECIFICITY PHOSPHATASE YOR283W-RELATED"/>
    <property type="match status" value="1"/>
</dbReference>
<dbReference type="PANTHER" id="PTHR48100:SF62">
    <property type="entry name" value="GLUCOSYL-3-PHOSPHOGLYCERATE PHOSPHATASE"/>
    <property type="match status" value="1"/>
</dbReference>
<dbReference type="CDD" id="cd07067">
    <property type="entry name" value="HP_PGM_like"/>
    <property type="match status" value="1"/>
</dbReference>
<gene>
    <name evidence="1" type="ORF">I553_8079</name>
</gene>
<dbReference type="InterPro" id="IPR029033">
    <property type="entry name" value="His_PPase_superfam"/>
</dbReference>
<dbReference type="GO" id="GO:0016791">
    <property type="term" value="F:phosphatase activity"/>
    <property type="evidence" value="ECO:0007669"/>
    <property type="project" value="TreeGrafter"/>
</dbReference>
<dbReference type="SUPFAM" id="SSF53254">
    <property type="entry name" value="Phosphoglycerate mutase-like"/>
    <property type="match status" value="1"/>
</dbReference>
<dbReference type="Pfam" id="PF00300">
    <property type="entry name" value="His_Phos_1"/>
    <property type="match status" value="1"/>
</dbReference>
<dbReference type="AlphaFoldDB" id="X8DD25"/>
<organism evidence="1">
    <name type="scientific">Mycobacterium xenopi 4042</name>
    <dbReference type="NCBI Taxonomy" id="1299334"/>
    <lineage>
        <taxon>Bacteria</taxon>
        <taxon>Bacillati</taxon>
        <taxon>Actinomycetota</taxon>
        <taxon>Actinomycetes</taxon>
        <taxon>Mycobacteriales</taxon>
        <taxon>Mycobacteriaceae</taxon>
        <taxon>Mycobacterium</taxon>
    </lineage>
</organism>
<dbReference type="GO" id="GO:0005737">
    <property type="term" value="C:cytoplasm"/>
    <property type="evidence" value="ECO:0007669"/>
    <property type="project" value="TreeGrafter"/>
</dbReference>